<keyword evidence="3 7" id="KW-0997">Cell inner membrane</keyword>
<feature type="transmembrane region" description="Helical" evidence="7">
    <location>
        <begin position="215"/>
        <end position="236"/>
    </location>
</feature>
<evidence type="ECO:0000256" key="3">
    <source>
        <dbReference type="ARBA" id="ARBA00022519"/>
    </source>
</evidence>
<evidence type="ECO:0000256" key="5">
    <source>
        <dbReference type="ARBA" id="ARBA00022989"/>
    </source>
</evidence>
<feature type="transmembrane region" description="Helical" evidence="7">
    <location>
        <begin position="135"/>
        <end position="158"/>
    </location>
</feature>
<keyword evidence="4 7" id="KW-0812">Transmembrane</keyword>
<feature type="transmembrane region" description="Helical" evidence="7">
    <location>
        <begin position="359"/>
        <end position="382"/>
    </location>
</feature>
<comment type="subcellular location">
    <subcellularLocation>
        <location evidence="1 7">Cell inner membrane</location>
        <topology evidence="1 7">Multi-pass membrane protein</topology>
    </subcellularLocation>
</comment>
<sequence length="427" mass="45577">MFVQSFALLLVLVALSLPIGAVLLIVGLVMGWLHSPMPLYIAGSEIFWKVANEFTLTTIPLFVLLGELLLRAGVAERMYAATALWLNRLPGGLLHANIAASTLFSATSGSSVATAATIGTVALPEIERRGYNERLFLGSLAAGGTLGILIPPSIHLILYGMMTQSSIPQLYSAAMLPGLLLALIFSGIVALICILRPDMGGQRIQATWRQRIESLPSILPVIGLFVVVVGSIYAGIATPTEAASLGLLFALVLAAFYGRLSVRMLNEAFMATMRTTAMIMLIVMVSYFLNFVLSFLGIPQALTRFVAELGLSPTGTMILIVVFFVALGCFLESLSMLVTMTPLVAPIVIGLGYDPVWFGVLLTILLEVALITPPVGINLYVVQAIRKRGGMGDVIIGSLPFVAAMFILIGLLIAFPQIALWLPSLSN</sequence>
<dbReference type="Pfam" id="PF06808">
    <property type="entry name" value="DctM"/>
    <property type="match status" value="1"/>
</dbReference>
<keyword evidence="7" id="KW-0813">Transport</keyword>
<reference evidence="9 10" key="1">
    <citation type="submission" date="2021-01" db="EMBL/GenBank/DDBJ databases">
        <title>011410 draft genome.</title>
        <authorList>
            <person name="Lang L."/>
        </authorList>
    </citation>
    <scope>NUCLEOTIDE SEQUENCE [LARGE SCALE GENOMIC DNA]</scope>
    <source>
        <strain evidence="9 10">KCTC 42845</strain>
    </source>
</reference>
<evidence type="ECO:0000256" key="1">
    <source>
        <dbReference type="ARBA" id="ARBA00004429"/>
    </source>
</evidence>
<dbReference type="RefSeq" id="WP_191312593.1">
    <property type="nucleotide sequence ID" value="NZ_BNCL01000027.1"/>
</dbReference>
<feature type="domain" description="TRAP C4-dicarboxylate transport system permease DctM subunit" evidence="8">
    <location>
        <begin position="6"/>
        <end position="418"/>
    </location>
</feature>
<keyword evidence="2" id="KW-1003">Cell membrane</keyword>
<accession>A0ABS1SCP3</accession>
<name>A0ABS1SCP3_9RHOB</name>
<proteinExistence type="inferred from homology"/>
<evidence type="ECO:0000256" key="4">
    <source>
        <dbReference type="ARBA" id="ARBA00022692"/>
    </source>
</evidence>
<evidence type="ECO:0000256" key="7">
    <source>
        <dbReference type="RuleBase" id="RU369079"/>
    </source>
</evidence>
<dbReference type="InterPro" id="IPR004681">
    <property type="entry name" value="TRAP_DctM"/>
</dbReference>
<evidence type="ECO:0000256" key="6">
    <source>
        <dbReference type="ARBA" id="ARBA00023136"/>
    </source>
</evidence>
<dbReference type="PIRSF" id="PIRSF006066">
    <property type="entry name" value="HI0050"/>
    <property type="match status" value="1"/>
</dbReference>
<evidence type="ECO:0000259" key="8">
    <source>
        <dbReference type="Pfam" id="PF06808"/>
    </source>
</evidence>
<feature type="transmembrane region" description="Helical" evidence="7">
    <location>
        <begin position="170"/>
        <end position="195"/>
    </location>
</feature>
<protein>
    <recommendedName>
        <fullName evidence="7">TRAP transporter large permease protein</fullName>
    </recommendedName>
</protein>
<feature type="transmembrane region" description="Helical" evidence="7">
    <location>
        <begin position="310"/>
        <end position="327"/>
    </location>
</feature>
<comment type="function">
    <text evidence="7">Part of the tripartite ATP-independent periplasmic (TRAP) transport system.</text>
</comment>
<organism evidence="9 10">
    <name type="scientific">Paracoccus aerius</name>
    <dbReference type="NCBI Taxonomy" id="1915382"/>
    <lineage>
        <taxon>Bacteria</taxon>
        <taxon>Pseudomonadati</taxon>
        <taxon>Pseudomonadota</taxon>
        <taxon>Alphaproteobacteria</taxon>
        <taxon>Rhodobacterales</taxon>
        <taxon>Paracoccaceae</taxon>
        <taxon>Paracoccus</taxon>
    </lineage>
</organism>
<dbReference type="PANTHER" id="PTHR33362">
    <property type="entry name" value="SIALIC ACID TRAP TRANSPORTER PERMEASE PROTEIN SIAT-RELATED"/>
    <property type="match status" value="1"/>
</dbReference>
<feature type="transmembrane region" description="Helical" evidence="7">
    <location>
        <begin position="334"/>
        <end position="353"/>
    </location>
</feature>
<keyword evidence="5 7" id="KW-1133">Transmembrane helix</keyword>
<dbReference type="InterPro" id="IPR010656">
    <property type="entry name" value="DctM"/>
</dbReference>
<feature type="transmembrane region" description="Helical" evidence="7">
    <location>
        <begin position="394"/>
        <end position="422"/>
    </location>
</feature>
<feature type="transmembrane region" description="Helical" evidence="7">
    <location>
        <begin position="6"/>
        <end position="33"/>
    </location>
</feature>
<evidence type="ECO:0000313" key="10">
    <source>
        <dbReference type="Proteomes" id="UP000644749"/>
    </source>
</evidence>
<feature type="transmembrane region" description="Helical" evidence="7">
    <location>
        <begin position="279"/>
        <end position="298"/>
    </location>
</feature>
<evidence type="ECO:0000256" key="2">
    <source>
        <dbReference type="ARBA" id="ARBA00022475"/>
    </source>
</evidence>
<keyword evidence="6 7" id="KW-0472">Membrane</keyword>
<dbReference type="EMBL" id="JAESHT010000025">
    <property type="protein sequence ID" value="MBL3675442.1"/>
    <property type="molecule type" value="Genomic_DNA"/>
</dbReference>
<dbReference type="Proteomes" id="UP000644749">
    <property type="component" value="Unassembled WGS sequence"/>
</dbReference>
<comment type="similarity">
    <text evidence="7">Belongs to the TRAP transporter large permease family.</text>
</comment>
<dbReference type="PANTHER" id="PTHR33362:SF5">
    <property type="entry name" value="C4-DICARBOXYLATE TRAP TRANSPORTER LARGE PERMEASE PROTEIN DCTM"/>
    <property type="match status" value="1"/>
</dbReference>
<dbReference type="NCBIfam" id="TIGR00786">
    <property type="entry name" value="dctM"/>
    <property type="match status" value="1"/>
</dbReference>
<evidence type="ECO:0000313" key="9">
    <source>
        <dbReference type="EMBL" id="MBL3675442.1"/>
    </source>
</evidence>
<feature type="transmembrane region" description="Helical" evidence="7">
    <location>
        <begin position="242"/>
        <end position="258"/>
    </location>
</feature>
<gene>
    <name evidence="9" type="ORF">JL111_18380</name>
</gene>
<keyword evidence="10" id="KW-1185">Reference proteome</keyword>
<comment type="caution">
    <text evidence="9">The sequence shown here is derived from an EMBL/GenBank/DDBJ whole genome shotgun (WGS) entry which is preliminary data.</text>
</comment>
<feature type="transmembrane region" description="Helical" evidence="7">
    <location>
        <begin position="54"/>
        <end position="74"/>
    </location>
</feature>
<comment type="subunit">
    <text evidence="7">The complex comprises the extracytoplasmic solute receptor protein and the two transmembrane proteins.</text>
</comment>